<name>K0PX43_9HYPH</name>
<sequence>MVRFRMEMIGAIKGLLPSAAGVMRRYISALSNFDIPAQMNRVFTRVKMLARENIFASPWKTWHRSNVISR</sequence>
<gene>
    <name evidence="1" type="ORF">BN77_3107</name>
</gene>
<protein>
    <submittedName>
        <fullName evidence="1">Uncharacterized protein</fullName>
    </submittedName>
</protein>
<evidence type="ECO:0000313" key="1">
    <source>
        <dbReference type="EMBL" id="CCM75922.1"/>
    </source>
</evidence>
<reference evidence="1 2" key="1">
    <citation type="journal article" date="2013" name="Genome Announc.">
        <title>Draft Genome Sequence of Rhizobium mesoamericanum STM3625, a Nitrogen-Fixing Symbiont of Mimosa pudica Isolated in French Guiana (South America).</title>
        <authorList>
            <person name="Moulin L."/>
            <person name="Mornico D."/>
            <person name="Melkonian R."/>
            <person name="Klonowska A."/>
        </authorList>
    </citation>
    <scope>NUCLEOTIDE SEQUENCE [LARGE SCALE GENOMIC DNA]</scope>
    <source>
        <strain evidence="1 2">STM3625</strain>
    </source>
</reference>
<dbReference type="STRING" id="1211777.BN77_3107"/>
<comment type="caution">
    <text evidence="1">The sequence shown here is derived from an EMBL/GenBank/DDBJ whole genome shotgun (WGS) entry which is preliminary data.</text>
</comment>
<keyword evidence="2" id="KW-1185">Reference proteome</keyword>
<proteinExistence type="predicted"/>
<dbReference type="AlphaFoldDB" id="K0PX43"/>
<dbReference type="Proteomes" id="UP000009319">
    <property type="component" value="Unassembled WGS sequence"/>
</dbReference>
<dbReference type="EMBL" id="CANI01000020">
    <property type="protein sequence ID" value="CCM75922.1"/>
    <property type="molecule type" value="Genomic_DNA"/>
</dbReference>
<organism evidence="1 2">
    <name type="scientific">Rhizobium mesoamericanum STM3625</name>
    <dbReference type="NCBI Taxonomy" id="1211777"/>
    <lineage>
        <taxon>Bacteria</taxon>
        <taxon>Pseudomonadati</taxon>
        <taxon>Pseudomonadota</taxon>
        <taxon>Alphaproteobacteria</taxon>
        <taxon>Hyphomicrobiales</taxon>
        <taxon>Rhizobiaceae</taxon>
        <taxon>Rhizobium/Agrobacterium group</taxon>
        <taxon>Rhizobium</taxon>
    </lineage>
</organism>
<evidence type="ECO:0000313" key="2">
    <source>
        <dbReference type="Proteomes" id="UP000009319"/>
    </source>
</evidence>
<accession>K0PX43</accession>
<dbReference type="HOGENOM" id="CLU_2755115_0_0_5"/>